<comment type="caution">
    <text evidence="2">The sequence shown here is derived from an EMBL/GenBank/DDBJ whole genome shotgun (WGS) entry which is preliminary data.</text>
</comment>
<evidence type="ECO:0000256" key="1">
    <source>
        <dbReference type="SAM" id="MobiDB-lite"/>
    </source>
</evidence>
<gene>
    <name evidence="2" type="ORF">CDAR_592471</name>
</gene>
<proteinExistence type="predicted"/>
<organism evidence="2 3">
    <name type="scientific">Caerostris darwini</name>
    <dbReference type="NCBI Taxonomy" id="1538125"/>
    <lineage>
        <taxon>Eukaryota</taxon>
        <taxon>Metazoa</taxon>
        <taxon>Ecdysozoa</taxon>
        <taxon>Arthropoda</taxon>
        <taxon>Chelicerata</taxon>
        <taxon>Arachnida</taxon>
        <taxon>Araneae</taxon>
        <taxon>Araneomorphae</taxon>
        <taxon>Entelegynae</taxon>
        <taxon>Araneoidea</taxon>
        <taxon>Araneidae</taxon>
        <taxon>Caerostris</taxon>
    </lineage>
</organism>
<evidence type="ECO:0000313" key="2">
    <source>
        <dbReference type="EMBL" id="GIY50841.1"/>
    </source>
</evidence>
<protein>
    <submittedName>
        <fullName evidence="2">Uncharacterized protein</fullName>
    </submittedName>
</protein>
<reference evidence="2 3" key="1">
    <citation type="submission" date="2021-06" db="EMBL/GenBank/DDBJ databases">
        <title>Caerostris darwini draft genome.</title>
        <authorList>
            <person name="Kono N."/>
            <person name="Arakawa K."/>
        </authorList>
    </citation>
    <scope>NUCLEOTIDE SEQUENCE [LARGE SCALE GENOMIC DNA]</scope>
</reference>
<name>A0AAV4TYL1_9ARAC</name>
<keyword evidence="3" id="KW-1185">Reference proteome</keyword>
<sequence>MGRAKLPPDEARRRRLESTRRSRQKPEVKQKICEAEFKLRLVGETPGKNCKASGRAIKPESMRVHMRMYGSIFNHHLPLYVQVS</sequence>
<dbReference type="EMBL" id="BPLQ01010455">
    <property type="protein sequence ID" value="GIY50841.1"/>
    <property type="molecule type" value="Genomic_DNA"/>
</dbReference>
<evidence type="ECO:0000313" key="3">
    <source>
        <dbReference type="Proteomes" id="UP001054837"/>
    </source>
</evidence>
<accession>A0AAV4TYL1</accession>
<dbReference type="Proteomes" id="UP001054837">
    <property type="component" value="Unassembled WGS sequence"/>
</dbReference>
<feature type="region of interest" description="Disordered" evidence="1">
    <location>
        <begin position="1"/>
        <end position="29"/>
    </location>
</feature>
<dbReference type="AlphaFoldDB" id="A0AAV4TYL1"/>